<dbReference type="GO" id="GO:0006412">
    <property type="term" value="P:translation"/>
    <property type="evidence" value="ECO:0007669"/>
    <property type="project" value="InterPro"/>
</dbReference>
<dbReference type="GO" id="GO:0005840">
    <property type="term" value="C:ribosome"/>
    <property type="evidence" value="ECO:0007669"/>
    <property type="project" value="UniProtKB-KW"/>
</dbReference>
<gene>
    <name evidence="6" type="ORF">RF11_00215</name>
</gene>
<dbReference type="Pfam" id="PF01775">
    <property type="entry name" value="Ribosomal_L18A"/>
    <property type="match status" value="1"/>
</dbReference>
<keyword evidence="2 4" id="KW-0689">Ribosomal protein</keyword>
<dbReference type="OMA" id="CIFAKND"/>
<dbReference type="InterPro" id="IPR023573">
    <property type="entry name" value="Ribosomal_eL20_dom"/>
</dbReference>
<dbReference type="InterPro" id="IPR021138">
    <property type="entry name" value="Ribosomal_eL20_eukaryotes"/>
</dbReference>
<dbReference type="OrthoDB" id="1294322at2759"/>
<dbReference type="Gene3D" id="3.10.20.10">
    <property type="match status" value="2"/>
</dbReference>
<protein>
    <recommendedName>
        <fullName evidence="4">60S ribosomal protein L18a</fullName>
    </recommendedName>
</protein>
<dbReference type="GO" id="GO:1990904">
    <property type="term" value="C:ribonucleoprotein complex"/>
    <property type="evidence" value="ECO:0007669"/>
    <property type="project" value="UniProtKB-KW"/>
</dbReference>
<dbReference type="FunFam" id="3.10.20.10:FF:000001">
    <property type="entry name" value="60S ribosomal protein L18a"/>
    <property type="match status" value="1"/>
</dbReference>
<dbReference type="PANTHER" id="PTHR10052">
    <property type="entry name" value="60S RIBOSOMAL PROTEIN L18A"/>
    <property type="match status" value="1"/>
</dbReference>
<evidence type="ECO:0000313" key="6">
    <source>
        <dbReference type="EMBL" id="KII70082.1"/>
    </source>
</evidence>
<dbReference type="InterPro" id="IPR028877">
    <property type="entry name" value="Ribosomal_eL20"/>
</dbReference>
<organism evidence="6 7">
    <name type="scientific">Thelohanellus kitauei</name>
    <name type="common">Myxosporean</name>
    <dbReference type="NCBI Taxonomy" id="669202"/>
    <lineage>
        <taxon>Eukaryota</taxon>
        <taxon>Metazoa</taxon>
        <taxon>Cnidaria</taxon>
        <taxon>Myxozoa</taxon>
        <taxon>Myxosporea</taxon>
        <taxon>Bivalvulida</taxon>
        <taxon>Platysporina</taxon>
        <taxon>Myxobolidae</taxon>
        <taxon>Thelohanellus</taxon>
    </lineage>
</organism>
<keyword evidence="3 4" id="KW-0687">Ribonucleoprotein</keyword>
<dbReference type="GO" id="GO:0003735">
    <property type="term" value="F:structural constituent of ribosome"/>
    <property type="evidence" value="ECO:0007669"/>
    <property type="project" value="InterPro"/>
</dbReference>
<evidence type="ECO:0000256" key="4">
    <source>
        <dbReference type="PIRNR" id="PIRNR002190"/>
    </source>
</evidence>
<comment type="caution">
    <text evidence="6">The sequence shown here is derived from an EMBL/GenBank/DDBJ whole genome shotgun (WGS) entry which is preliminary data.</text>
</comment>
<reference evidence="6 7" key="1">
    <citation type="journal article" date="2014" name="Genome Biol. Evol.">
        <title>The genome of the myxosporean Thelohanellus kitauei shows adaptations to nutrient acquisition within its fish host.</title>
        <authorList>
            <person name="Yang Y."/>
            <person name="Xiong J."/>
            <person name="Zhou Z."/>
            <person name="Huo F."/>
            <person name="Miao W."/>
            <person name="Ran C."/>
            <person name="Liu Y."/>
            <person name="Zhang J."/>
            <person name="Feng J."/>
            <person name="Wang M."/>
            <person name="Wang M."/>
            <person name="Wang L."/>
            <person name="Yao B."/>
        </authorList>
    </citation>
    <scope>NUCLEOTIDE SEQUENCE [LARGE SCALE GENOMIC DNA]</scope>
    <source>
        <strain evidence="6">Wuqing</strain>
    </source>
</reference>
<dbReference type="EMBL" id="JWZT01002196">
    <property type="protein sequence ID" value="KII70082.1"/>
    <property type="molecule type" value="Genomic_DNA"/>
</dbReference>
<dbReference type="PIRSF" id="PIRSF002190">
    <property type="entry name" value="Ribosomal_L18a"/>
    <property type="match status" value="1"/>
</dbReference>
<feature type="domain" description="Large ribosomal subunit protein eL20" evidence="5">
    <location>
        <begin position="8"/>
        <end position="130"/>
    </location>
</feature>
<dbReference type="FunFam" id="3.10.20.10:FF:000002">
    <property type="entry name" value="60S ribosomal protein L18a"/>
    <property type="match status" value="1"/>
</dbReference>
<dbReference type="SUPFAM" id="SSF160374">
    <property type="entry name" value="RplX-like"/>
    <property type="match status" value="1"/>
</dbReference>
<keyword evidence="7" id="KW-1185">Reference proteome</keyword>
<evidence type="ECO:0000313" key="7">
    <source>
        <dbReference type="Proteomes" id="UP000031668"/>
    </source>
</evidence>
<evidence type="ECO:0000259" key="5">
    <source>
        <dbReference type="Pfam" id="PF01775"/>
    </source>
</evidence>
<comment type="similarity">
    <text evidence="1 4">Belongs to the eukaryotic ribosomal protein eL20 family.</text>
</comment>
<evidence type="ECO:0000256" key="1">
    <source>
        <dbReference type="ARBA" id="ARBA00009362"/>
    </source>
</evidence>
<evidence type="ECO:0000256" key="2">
    <source>
        <dbReference type="ARBA" id="ARBA00022980"/>
    </source>
</evidence>
<dbReference type="Proteomes" id="UP000031668">
    <property type="component" value="Unassembled WGS sequence"/>
</dbReference>
<proteinExistence type="inferred from homology"/>
<dbReference type="HAMAP" id="MF_00273">
    <property type="entry name" value="Ribosomal_eL20"/>
    <property type="match status" value="1"/>
</dbReference>
<sequence length="177" mass="20700">MYQEPGVLKEYKVTGRSLPTNKVTRPPIYRMSIFAKNEVAAKSKYWYFLRKMKKVKKTKGEILEIREVFAKKPRTVKNVGIWLRLETRTKTLNMYREYRDSTINGAVNRCYSDLAGIHRARANNVQVINTEIIPASACKKKRVKMYHDSKLEFPHFHVTSKDKMKSLFSAVRPNTIV</sequence>
<accession>A0A0C2N836</accession>
<evidence type="ECO:0000256" key="3">
    <source>
        <dbReference type="ARBA" id="ARBA00023274"/>
    </source>
</evidence>
<name>A0A0C2N836_THEKT</name>
<dbReference type="AlphaFoldDB" id="A0A0C2N836"/>